<name>A0A6A5GXF5_CAERE</name>
<reference evidence="2 3" key="1">
    <citation type="submission" date="2019-12" db="EMBL/GenBank/DDBJ databases">
        <title>Chromosome-level assembly of the Caenorhabditis remanei genome.</title>
        <authorList>
            <person name="Teterina A.A."/>
            <person name="Willis J.H."/>
            <person name="Phillips P.C."/>
        </authorList>
    </citation>
    <scope>NUCLEOTIDE SEQUENCE [LARGE SCALE GENOMIC DNA]</scope>
    <source>
        <strain evidence="2 3">PX506</strain>
        <tissue evidence="2">Whole organism</tissue>
    </source>
</reference>
<dbReference type="EMBL" id="WUAV01000004">
    <property type="protein sequence ID" value="KAF1759331.1"/>
    <property type="molecule type" value="Genomic_DNA"/>
</dbReference>
<comment type="caution">
    <text evidence="2">The sequence shown here is derived from an EMBL/GenBank/DDBJ whole genome shotgun (WGS) entry which is preliminary data.</text>
</comment>
<dbReference type="CTD" id="78776172"/>
<evidence type="ECO:0000313" key="3">
    <source>
        <dbReference type="Proteomes" id="UP000483820"/>
    </source>
</evidence>
<dbReference type="KEGG" id="crq:GCK72_015796"/>
<proteinExistence type="predicted"/>
<accession>A0A6A5GXF5</accession>
<dbReference type="PROSITE" id="PS50828">
    <property type="entry name" value="SMR"/>
    <property type="match status" value="1"/>
</dbReference>
<dbReference type="Gene3D" id="3.30.1370.110">
    <property type="match status" value="1"/>
</dbReference>
<feature type="domain" description="Smr" evidence="1">
    <location>
        <begin position="68"/>
        <end position="141"/>
    </location>
</feature>
<dbReference type="RefSeq" id="XP_053585909.1">
    <property type="nucleotide sequence ID" value="XM_053731137.1"/>
</dbReference>
<dbReference type="AlphaFoldDB" id="A0A6A5GXF5"/>
<gene>
    <name evidence="2" type="ORF">GCK72_015796</name>
</gene>
<dbReference type="InterPro" id="IPR036063">
    <property type="entry name" value="Smr_dom_sf"/>
</dbReference>
<dbReference type="InterPro" id="IPR002625">
    <property type="entry name" value="Smr_dom"/>
</dbReference>
<evidence type="ECO:0000259" key="1">
    <source>
        <dbReference type="PROSITE" id="PS50828"/>
    </source>
</evidence>
<protein>
    <recommendedName>
        <fullName evidence="1">Smr domain-containing protein</fullName>
    </recommendedName>
</protein>
<dbReference type="SUPFAM" id="SSF160443">
    <property type="entry name" value="SMR domain-like"/>
    <property type="match status" value="1"/>
</dbReference>
<evidence type="ECO:0000313" key="2">
    <source>
        <dbReference type="EMBL" id="KAF1759331.1"/>
    </source>
</evidence>
<dbReference type="Proteomes" id="UP000483820">
    <property type="component" value="Chromosome IV"/>
</dbReference>
<sequence length="141" mass="16548">MSDSRRTVVESPAFLQAKKTHLAEIARLYEEAKTMSRADRLDHRAQINKKVIRWNEMVRNNSNLKNYYDLHGMTEMGALWYVKRMVEGTVGEFELETGRGNHSIRGIPRIKNRLMEEFERRPRCSIEVSSVNKGVLILRVW</sequence>
<organism evidence="2 3">
    <name type="scientific">Caenorhabditis remanei</name>
    <name type="common">Caenorhabditis vulgaris</name>
    <dbReference type="NCBI Taxonomy" id="31234"/>
    <lineage>
        <taxon>Eukaryota</taxon>
        <taxon>Metazoa</taxon>
        <taxon>Ecdysozoa</taxon>
        <taxon>Nematoda</taxon>
        <taxon>Chromadorea</taxon>
        <taxon>Rhabditida</taxon>
        <taxon>Rhabditina</taxon>
        <taxon>Rhabditomorpha</taxon>
        <taxon>Rhabditoidea</taxon>
        <taxon>Rhabditidae</taxon>
        <taxon>Peloderinae</taxon>
        <taxon>Caenorhabditis</taxon>
    </lineage>
</organism>
<dbReference type="GeneID" id="78776172"/>
<dbReference type="SMART" id="SM00463">
    <property type="entry name" value="SMR"/>
    <property type="match status" value="1"/>
</dbReference>